<feature type="region of interest" description="Disordered" evidence="1">
    <location>
        <begin position="527"/>
        <end position="551"/>
    </location>
</feature>
<feature type="compositionally biased region" description="Acidic residues" evidence="1">
    <location>
        <begin position="529"/>
        <end position="550"/>
    </location>
</feature>
<evidence type="ECO:0000313" key="4">
    <source>
        <dbReference type="Proteomes" id="UP001583172"/>
    </source>
</evidence>
<dbReference type="PROSITE" id="PS50181">
    <property type="entry name" value="FBOX"/>
    <property type="match status" value="1"/>
</dbReference>
<evidence type="ECO:0000313" key="3">
    <source>
        <dbReference type="EMBL" id="KAL1837888.1"/>
    </source>
</evidence>
<feature type="region of interest" description="Disordered" evidence="1">
    <location>
        <begin position="374"/>
        <end position="397"/>
    </location>
</feature>
<organism evidence="3 4">
    <name type="scientific">Humicola insolens</name>
    <name type="common">Soft-rot fungus</name>
    <dbReference type="NCBI Taxonomy" id="85995"/>
    <lineage>
        <taxon>Eukaryota</taxon>
        <taxon>Fungi</taxon>
        <taxon>Dikarya</taxon>
        <taxon>Ascomycota</taxon>
        <taxon>Pezizomycotina</taxon>
        <taxon>Sordariomycetes</taxon>
        <taxon>Sordariomycetidae</taxon>
        <taxon>Sordariales</taxon>
        <taxon>Chaetomiaceae</taxon>
        <taxon>Mycothermus</taxon>
    </lineage>
</organism>
<sequence length="762" mass="86692">MSILHLPHELVAYVVGDLDLDDIYSLGRTCRHFASLVLHEQRFTKWLLEHRAPFSAETREAEGSGNYARQFRRLLKRREAITSVTPFLVALVAYANEWSYDNGVLCYTRGLELRMLDLHGSAKHEAVIDVRALVQKLSAWYPRQRYSLRVLHYSHSIVSCLYKQASPYCPSRINHWLLALRVSDGTLIATRELTSVSNLFVRNNDRFLYYGYTSEPDAEGHEYWSIGMFLVASETGMGKEFSLPEEVRLPEAIGTDVGSTVCFEIYDDYFYILSSQRTLDVEGDDWASYYLCLRYPLGENSFYHAEQPPDQRLWRRNHKEEGPLDDRWAFLRLARNEATGQLQAIECRQEYPPGSAKAKRTYYTTPIDFGQVTSYPDDETATGLKHPGPRPPRDPHLVQPGDDNAIAAVFCPERAENGESLSSWDRSCYAALKSLCLTSRRFHSVAICRLYRHLKCRQKWWLLARTLVARPDLAAHARLLEYGHSQHNHLAPRKGAELDELKRDGLLVAAFLRRRRAYLATLQQTSDGASDDAADDGTFEDDTFNDDGSDDNSTVCTEISLKEDESENVCLENLFKTQHNLPLDLITSLLSNLESLNVWIWPGPAFRFLNLFRAAGDKFKSIDGFNIGPCEPLTNRGQDASSSPLIRPGVTHIKFGGSCLGPRGLRNLLTAFPNVTHLSTDWCGSCVKREDPIPFEELGQVLRDYAPRLQSFDYNARTYWGNQFSPEAMENLIQDLAARGIKCWIEKPKSDCQRWQVTVGGV</sequence>
<evidence type="ECO:0000256" key="1">
    <source>
        <dbReference type="SAM" id="MobiDB-lite"/>
    </source>
</evidence>
<dbReference type="Pfam" id="PF12937">
    <property type="entry name" value="F-box-like"/>
    <property type="match status" value="1"/>
</dbReference>
<name>A0ABR3V9U8_HUMIN</name>
<gene>
    <name evidence="3" type="ORF">VTJ49DRAFT_3292</name>
</gene>
<comment type="caution">
    <text evidence="3">The sequence shown here is derived from an EMBL/GenBank/DDBJ whole genome shotgun (WGS) entry which is preliminary data.</text>
</comment>
<evidence type="ECO:0000259" key="2">
    <source>
        <dbReference type="PROSITE" id="PS50181"/>
    </source>
</evidence>
<dbReference type="EMBL" id="JAZGSY010000255">
    <property type="protein sequence ID" value="KAL1837888.1"/>
    <property type="molecule type" value="Genomic_DNA"/>
</dbReference>
<accession>A0ABR3V9U8</accession>
<protein>
    <recommendedName>
        <fullName evidence="2">F-box domain-containing protein</fullName>
    </recommendedName>
</protein>
<proteinExistence type="predicted"/>
<keyword evidence="4" id="KW-1185">Reference proteome</keyword>
<dbReference type="InterPro" id="IPR038946">
    <property type="entry name" value="FBXO47"/>
</dbReference>
<reference evidence="3 4" key="1">
    <citation type="journal article" date="2024" name="Commun. Biol.">
        <title>Comparative genomic analysis of thermophilic fungi reveals convergent evolutionary adaptations and gene losses.</title>
        <authorList>
            <person name="Steindorff A.S."/>
            <person name="Aguilar-Pontes M.V."/>
            <person name="Robinson A.J."/>
            <person name="Andreopoulos B."/>
            <person name="LaButti K."/>
            <person name="Kuo A."/>
            <person name="Mondo S."/>
            <person name="Riley R."/>
            <person name="Otillar R."/>
            <person name="Haridas S."/>
            <person name="Lipzen A."/>
            <person name="Grimwood J."/>
            <person name="Schmutz J."/>
            <person name="Clum A."/>
            <person name="Reid I.D."/>
            <person name="Moisan M.C."/>
            <person name="Butler G."/>
            <person name="Nguyen T.T.M."/>
            <person name="Dewar K."/>
            <person name="Conant G."/>
            <person name="Drula E."/>
            <person name="Henrissat B."/>
            <person name="Hansel C."/>
            <person name="Singer S."/>
            <person name="Hutchinson M.I."/>
            <person name="de Vries R.P."/>
            <person name="Natvig D.O."/>
            <person name="Powell A.J."/>
            <person name="Tsang A."/>
            <person name="Grigoriev I.V."/>
        </authorList>
    </citation>
    <scope>NUCLEOTIDE SEQUENCE [LARGE SCALE GENOMIC DNA]</scope>
    <source>
        <strain evidence="3 4">CBS 620.91</strain>
    </source>
</reference>
<dbReference type="InterPro" id="IPR001810">
    <property type="entry name" value="F-box_dom"/>
</dbReference>
<dbReference type="PANTHER" id="PTHR34098:SF1">
    <property type="entry name" value="F-BOX ONLY PROTEIN 47"/>
    <property type="match status" value="1"/>
</dbReference>
<feature type="domain" description="F-box" evidence="2">
    <location>
        <begin position="1"/>
        <end position="46"/>
    </location>
</feature>
<dbReference type="PANTHER" id="PTHR34098">
    <property type="entry name" value="F-BOX ONLY PROTEIN 47"/>
    <property type="match status" value="1"/>
</dbReference>
<dbReference type="Proteomes" id="UP001583172">
    <property type="component" value="Unassembled WGS sequence"/>
</dbReference>
<dbReference type="InterPro" id="IPR036047">
    <property type="entry name" value="F-box-like_dom_sf"/>
</dbReference>
<dbReference type="SUPFAM" id="SSF81383">
    <property type="entry name" value="F-box domain"/>
    <property type="match status" value="1"/>
</dbReference>
<dbReference type="CDD" id="cd09917">
    <property type="entry name" value="F-box_SF"/>
    <property type="match status" value="1"/>
</dbReference>